<proteinExistence type="predicted"/>
<dbReference type="SUPFAM" id="SSF51338">
    <property type="entry name" value="Composite domain of metallo-dependent hydrolases"/>
    <property type="match status" value="1"/>
</dbReference>
<dbReference type="Gene3D" id="2.30.40.10">
    <property type="entry name" value="Urease, subunit C, domain 1"/>
    <property type="match status" value="1"/>
</dbReference>
<dbReference type="InterPro" id="IPR050138">
    <property type="entry name" value="DHOase/Allantoinase_Hydrolase"/>
</dbReference>
<sequence length="507" mass="55987">MSLYTHFSVGSTVSEPPLLDKIIKNVRVVHPSADAVELLDIGIKNGKFAEIAPHISANQAIEVFDAKNLLGFPGVVDAHTHIGIYQPLDKDAVTESKAAAMGGVTTTLNYIRTGQYYLNKGGSYRDFFPEVLALSAGNFFVDYSYHVAPIASQHIDEIPLLFEEYGVSSFKIFMFYGGYGLHGLSEQQNLFLMINKEERYDFAHFEFIMRGIARLIEKHPAARDTISLSLHCEVAEILNAYTKIVENDSSLSGLHAYSAARPPHSEGLAICIASYLANETNCANINLLHLSSRKAMEAALTMQTAFPHINFRREVTVGHLLLDVDTPNGTWAKVNPPIRPRADVEYLWQAVLNNQVDWIVSDHACCSAEQKRSAKDPNNIWLAKSGFGGTEYLLSGVLSEGSKRGMSYNQMAKLLSWNPSRRFGLLAKGDIAVGYDADLVLVDPNESFVVRAAESESQQGYTPFEGMELSGRVKSTFLRGNLIYNNGQVLGSPTGRYLKRAHLAIKT</sequence>
<dbReference type="PANTHER" id="PTHR43668">
    <property type="entry name" value="ALLANTOINASE"/>
    <property type="match status" value="1"/>
</dbReference>
<organism evidence="2 3">
    <name type="scientific">Nostoc cycadae WK-1</name>
    <dbReference type="NCBI Taxonomy" id="1861711"/>
    <lineage>
        <taxon>Bacteria</taxon>
        <taxon>Bacillati</taxon>
        <taxon>Cyanobacteriota</taxon>
        <taxon>Cyanophyceae</taxon>
        <taxon>Nostocales</taxon>
        <taxon>Nostocaceae</taxon>
        <taxon>Nostoc</taxon>
    </lineage>
</organism>
<dbReference type="AlphaFoldDB" id="A0A2H6LGC7"/>
<dbReference type="PANTHER" id="PTHR43668:SF2">
    <property type="entry name" value="ALLANTOINASE"/>
    <property type="match status" value="1"/>
</dbReference>
<dbReference type="GO" id="GO:0004038">
    <property type="term" value="F:allantoinase activity"/>
    <property type="evidence" value="ECO:0007669"/>
    <property type="project" value="TreeGrafter"/>
</dbReference>
<reference evidence="3" key="1">
    <citation type="journal article" date="2018" name="Genome Announc.">
        <title>Draft Genome Sequence of the Nitrogen-Fixing and Hormogonia-Inducing Cyanobacterium Nostoc cycadae Strain WK-1, Isolated from the Coralloid Roots of Cycas revoluta.</title>
        <authorList>
            <person name="Kanesaki Y."/>
            <person name="Hirose M."/>
            <person name="Hirose Y."/>
            <person name="Fujisawa T."/>
            <person name="Nakamura Y."/>
            <person name="Watanabe S."/>
            <person name="Matsunaga S."/>
            <person name="Uchida H."/>
            <person name="Murakami A."/>
        </authorList>
    </citation>
    <scope>NUCLEOTIDE SEQUENCE [LARGE SCALE GENOMIC DNA]</scope>
    <source>
        <strain evidence="3">WK-1</strain>
    </source>
</reference>
<dbReference type="Pfam" id="PF01979">
    <property type="entry name" value="Amidohydro_1"/>
    <property type="match status" value="1"/>
</dbReference>
<feature type="domain" description="Amidohydrolase-related" evidence="1">
    <location>
        <begin position="344"/>
        <end position="482"/>
    </location>
</feature>
<keyword evidence="3" id="KW-1185">Reference proteome</keyword>
<evidence type="ECO:0000259" key="1">
    <source>
        <dbReference type="Pfam" id="PF01979"/>
    </source>
</evidence>
<dbReference type="SUPFAM" id="SSF51556">
    <property type="entry name" value="Metallo-dependent hydrolases"/>
    <property type="match status" value="1"/>
</dbReference>
<dbReference type="EMBL" id="BDGE01000035">
    <property type="protein sequence ID" value="GBE92269.1"/>
    <property type="molecule type" value="Genomic_DNA"/>
</dbReference>
<evidence type="ECO:0000313" key="3">
    <source>
        <dbReference type="Proteomes" id="UP000236527"/>
    </source>
</evidence>
<protein>
    <submittedName>
        <fullName evidence="2">Allantoinase</fullName>
    </submittedName>
</protein>
<dbReference type="GO" id="GO:0006145">
    <property type="term" value="P:purine nucleobase catabolic process"/>
    <property type="evidence" value="ECO:0007669"/>
    <property type="project" value="TreeGrafter"/>
</dbReference>
<evidence type="ECO:0000313" key="2">
    <source>
        <dbReference type="EMBL" id="GBE92269.1"/>
    </source>
</evidence>
<dbReference type="InterPro" id="IPR032466">
    <property type="entry name" value="Metal_Hydrolase"/>
</dbReference>
<comment type="caution">
    <text evidence="2">The sequence shown here is derived from an EMBL/GenBank/DDBJ whole genome shotgun (WGS) entry which is preliminary data.</text>
</comment>
<name>A0A2H6LGC7_9NOSO</name>
<gene>
    <name evidence="2" type="ORF">NCWK1_2023</name>
</gene>
<dbReference type="InterPro" id="IPR011059">
    <property type="entry name" value="Metal-dep_hydrolase_composite"/>
</dbReference>
<dbReference type="InterPro" id="IPR006680">
    <property type="entry name" value="Amidohydro-rel"/>
</dbReference>
<dbReference type="CDD" id="cd01302">
    <property type="entry name" value="Cyclic_amidohydrolases"/>
    <property type="match status" value="1"/>
</dbReference>
<dbReference type="GO" id="GO:0005737">
    <property type="term" value="C:cytoplasm"/>
    <property type="evidence" value="ECO:0007669"/>
    <property type="project" value="TreeGrafter"/>
</dbReference>
<dbReference type="Gene3D" id="3.20.20.140">
    <property type="entry name" value="Metal-dependent hydrolases"/>
    <property type="match status" value="1"/>
</dbReference>
<accession>A0A2H6LGC7</accession>
<dbReference type="Proteomes" id="UP000236527">
    <property type="component" value="Unassembled WGS sequence"/>
</dbReference>